<dbReference type="RefSeq" id="WP_203536497.1">
    <property type="nucleotide sequence ID" value="NZ_JAESND010000001.1"/>
</dbReference>
<reference evidence="2 3" key="1">
    <citation type="submission" date="2021-01" db="EMBL/GenBank/DDBJ databases">
        <title>Draft Genome Sequence and Polyhydroxyalkanoate Biosynthetic Potential of Jeongeupia naejangsanensis Type Strain DSM 24253.</title>
        <authorList>
            <person name="Turrini P."/>
            <person name="Artuso I."/>
            <person name="Lugli G.A."/>
            <person name="Frangipani E."/>
            <person name="Ventura M."/>
            <person name="Visca P."/>
        </authorList>
    </citation>
    <scope>NUCLEOTIDE SEQUENCE [LARGE SCALE GENOMIC DNA]</scope>
    <source>
        <strain evidence="2 3">DSM 24253</strain>
    </source>
</reference>
<keyword evidence="3" id="KW-1185">Reference proteome</keyword>
<dbReference type="Proteomes" id="UP000809431">
    <property type="component" value="Unassembled WGS sequence"/>
</dbReference>
<organism evidence="2 3">
    <name type="scientific">Jeongeupia naejangsanensis</name>
    <dbReference type="NCBI Taxonomy" id="613195"/>
    <lineage>
        <taxon>Bacteria</taxon>
        <taxon>Pseudomonadati</taxon>
        <taxon>Pseudomonadota</taxon>
        <taxon>Betaproteobacteria</taxon>
        <taxon>Neisseriales</taxon>
        <taxon>Chitinibacteraceae</taxon>
        <taxon>Jeongeupia</taxon>
    </lineage>
</organism>
<dbReference type="PANTHER" id="PTHR38602:SF1">
    <property type="entry name" value="INNER MEMBRANE PROTEIN"/>
    <property type="match status" value="1"/>
</dbReference>
<dbReference type="EMBL" id="JAESND010000001">
    <property type="protein sequence ID" value="MBM3114834.1"/>
    <property type="molecule type" value="Genomic_DNA"/>
</dbReference>
<feature type="transmembrane region" description="Helical" evidence="1">
    <location>
        <begin position="42"/>
        <end position="60"/>
    </location>
</feature>
<keyword evidence="1" id="KW-0812">Transmembrane</keyword>
<keyword evidence="1" id="KW-0472">Membrane</keyword>
<keyword evidence="1" id="KW-1133">Transmembrane helix</keyword>
<sequence length="61" mass="6706">MIETLALALALVMVIEGLLPFAMPAFWKRNMLRIAGLPDRQIRIFGLVSLLGGMLLALVAR</sequence>
<evidence type="ECO:0000313" key="2">
    <source>
        <dbReference type="EMBL" id="MBM3114834.1"/>
    </source>
</evidence>
<protein>
    <submittedName>
        <fullName evidence="2">DUF2065 domain-containing protein</fullName>
    </submittedName>
</protein>
<dbReference type="InterPro" id="IPR019201">
    <property type="entry name" value="DUF2065"/>
</dbReference>
<gene>
    <name evidence="2" type="ORF">JMJ54_03235</name>
</gene>
<proteinExistence type="predicted"/>
<accession>A0ABS2BGV4</accession>
<feature type="transmembrane region" description="Helical" evidence="1">
    <location>
        <begin position="6"/>
        <end position="27"/>
    </location>
</feature>
<evidence type="ECO:0000313" key="3">
    <source>
        <dbReference type="Proteomes" id="UP000809431"/>
    </source>
</evidence>
<comment type="caution">
    <text evidence="2">The sequence shown here is derived from an EMBL/GenBank/DDBJ whole genome shotgun (WGS) entry which is preliminary data.</text>
</comment>
<dbReference type="PANTHER" id="PTHR38602">
    <property type="entry name" value="INNER MEMBRANE PROTEIN-RELATED"/>
    <property type="match status" value="1"/>
</dbReference>
<dbReference type="Pfam" id="PF09838">
    <property type="entry name" value="DUF2065"/>
    <property type="match status" value="1"/>
</dbReference>
<evidence type="ECO:0000256" key="1">
    <source>
        <dbReference type="SAM" id="Phobius"/>
    </source>
</evidence>
<name>A0ABS2BGV4_9NEIS</name>